<feature type="compositionally biased region" description="Basic and acidic residues" evidence="2">
    <location>
        <begin position="2566"/>
        <end position="2575"/>
    </location>
</feature>
<feature type="compositionally biased region" description="Basic and acidic residues" evidence="2">
    <location>
        <begin position="1088"/>
        <end position="1136"/>
    </location>
</feature>
<comment type="caution">
    <text evidence="3">The sequence shown here is derived from an EMBL/GenBank/DDBJ whole genome shotgun (WGS) entry which is preliminary data.</text>
</comment>
<feature type="compositionally biased region" description="Polar residues" evidence="2">
    <location>
        <begin position="4408"/>
        <end position="4427"/>
    </location>
</feature>
<feature type="compositionally biased region" description="Low complexity" evidence="2">
    <location>
        <begin position="310"/>
        <end position="320"/>
    </location>
</feature>
<feature type="compositionally biased region" description="Polar residues" evidence="2">
    <location>
        <begin position="2170"/>
        <end position="2181"/>
    </location>
</feature>
<feature type="compositionally biased region" description="Low complexity" evidence="2">
    <location>
        <begin position="3705"/>
        <end position="3719"/>
    </location>
</feature>
<feature type="region of interest" description="Disordered" evidence="2">
    <location>
        <begin position="3468"/>
        <end position="3773"/>
    </location>
</feature>
<feature type="compositionally biased region" description="Basic and acidic residues" evidence="2">
    <location>
        <begin position="2377"/>
        <end position="2396"/>
    </location>
</feature>
<feature type="compositionally biased region" description="Pro residues" evidence="2">
    <location>
        <begin position="586"/>
        <end position="596"/>
    </location>
</feature>
<feature type="compositionally biased region" description="Basic and acidic residues" evidence="2">
    <location>
        <begin position="2535"/>
        <end position="2547"/>
    </location>
</feature>
<feature type="compositionally biased region" description="Basic and acidic residues" evidence="2">
    <location>
        <begin position="3683"/>
        <end position="3701"/>
    </location>
</feature>
<feature type="compositionally biased region" description="Acidic residues" evidence="2">
    <location>
        <begin position="438"/>
        <end position="454"/>
    </location>
</feature>
<feature type="region of interest" description="Disordered" evidence="2">
    <location>
        <begin position="4564"/>
        <end position="4680"/>
    </location>
</feature>
<feature type="compositionally biased region" description="Polar residues" evidence="2">
    <location>
        <begin position="2190"/>
        <end position="2208"/>
    </location>
</feature>
<feature type="compositionally biased region" description="Basic and acidic residues" evidence="2">
    <location>
        <begin position="2819"/>
        <end position="2830"/>
    </location>
</feature>
<protein>
    <recommendedName>
        <fullName evidence="5">Involucrin repeat protein</fullName>
    </recommendedName>
</protein>
<feature type="compositionally biased region" description="Polar residues" evidence="2">
    <location>
        <begin position="4911"/>
        <end position="4929"/>
    </location>
</feature>
<feature type="compositionally biased region" description="Basic residues" evidence="2">
    <location>
        <begin position="4252"/>
        <end position="4263"/>
    </location>
</feature>
<feature type="region of interest" description="Disordered" evidence="2">
    <location>
        <begin position="902"/>
        <end position="953"/>
    </location>
</feature>
<feature type="compositionally biased region" description="Low complexity" evidence="2">
    <location>
        <begin position="2060"/>
        <end position="2081"/>
    </location>
</feature>
<feature type="compositionally biased region" description="Basic and acidic residues" evidence="2">
    <location>
        <begin position="1231"/>
        <end position="1247"/>
    </location>
</feature>
<feature type="compositionally biased region" description="Basic residues" evidence="2">
    <location>
        <begin position="5632"/>
        <end position="5641"/>
    </location>
</feature>
<feature type="region of interest" description="Disordered" evidence="2">
    <location>
        <begin position="1052"/>
        <end position="1295"/>
    </location>
</feature>
<reference evidence="3 4" key="1">
    <citation type="submission" date="2017-12" db="EMBL/GenBank/DDBJ databases">
        <title>Comparative genomics of Botrytis spp.</title>
        <authorList>
            <person name="Valero-Jimenez C.A."/>
            <person name="Tapia P."/>
            <person name="Veloso J."/>
            <person name="Silva-Moreno E."/>
            <person name="Staats M."/>
            <person name="Valdes J.H."/>
            <person name="Van Kan J.A.L."/>
        </authorList>
    </citation>
    <scope>NUCLEOTIDE SEQUENCE [LARGE SCALE GENOMIC DNA]</scope>
    <source>
        <strain evidence="3 4">Bh0001</strain>
    </source>
</reference>
<feature type="region of interest" description="Disordered" evidence="2">
    <location>
        <begin position="6900"/>
        <end position="6935"/>
    </location>
</feature>
<feature type="region of interest" description="Disordered" evidence="2">
    <location>
        <begin position="5213"/>
        <end position="5338"/>
    </location>
</feature>
<feature type="compositionally biased region" description="Polar residues" evidence="2">
    <location>
        <begin position="3398"/>
        <end position="3410"/>
    </location>
</feature>
<feature type="region of interest" description="Disordered" evidence="2">
    <location>
        <begin position="280"/>
        <end position="320"/>
    </location>
</feature>
<feature type="compositionally biased region" description="Low complexity" evidence="2">
    <location>
        <begin position="5946"/>
        <end position="5961"/>
    </location>
</feature>
<feature type="region of interest" description="Disordered" evidence="2">
    <location>
        <begin position="1"/>
        <end position="204"/>
    </location>
</feature>
<name>A0A4Z1GE25_9HELO</name>
<feature type="compositionally biased region" description="Basic and acidic residues" evidence="2">
    <location>
        <begin position="856"/>
        <end position="875"/>
    </location>
</feature>
<organism evidence="3 4">
    <name type="scientific">Botrytis hyacinthi</name>
    <dbReference type="NCBI Taxonomy" id="278943"/>
    <lineage>
        <taxon>Eukaryota</taxon>
        <taxon>Fungi</taxon>
        <taxon>Dikarya</taxon>
        <taxon>Ascomycota</taxon>
        <taxon>Pezizomycotina</taxon>
        <taxon>Leotiomycetes</taxon>
        <taxon>Helotiales</taxon>
        <taxon>Sclerotiniaceae</taxon>
        <taxon>Botrytis</taxon>
    </lineage>
</organism>
<feature type="compositionally biased region" description="Acidic residues" evidence="2">
    <location>
        <begin position="4020"/>
        <end position="4029"/>
    </location>
</feature>
<feature type="region of interest" description="Disordered" evidence="2">
    <location>
        <begin position="6223"/>
        <end position="6297"/>
    </location>
</feature>
<feature type="compositionally biased region" description="Polar residues" evidence="2">
    <location>
        <begin position="542"/>
        <end position="556"/>
    </location>
</feature>
<feature type="compositionally biased region" description="Low complexity" evidence="2">
    <location>
        <begin position="1890"/>
        <end position="1901"/>
    </location>
</feature>
<feature type="compositionally biased region" description="Basic and acidic residues" evidence="2">
    <location>
        <begin position="6256"/>
        <end position="6290"/>
    </location>
</feature>
<feature type="compositionally biased region" description="Basic and acidic residues" evidence="2">
    <location>
        <begin position="925"/>
        <end position="937"/>
    </location>
</feature>
<dbReference type="PANTHER" id="PTHR40641">
    <property type="entry name" value="INVOLUCRIN REPEAT PROTEIN (AFU_ORTHOLOGUE AFUA_2G08060)"/>
    <property type="match status" value="1"/>
</dbReference>
<feature type="compositionally biased region" description="Polar residues" evidence="2">
    <location>
        <begin position="4491"/>
        <end position="4512"/>
    </location>
</feature>
<feature type="compositionally biased region" description="Basic and acidic residues" evidence="2">
    <location>
        <begin position="5657"/>
        <end position="5666"/>
    </location>
</feature>
<feature type="region of interest" description="Disordered" evidence="2">
    <location>
        <begin position="1597"/>
        <end position="2233"/>
    </location>
</feature>
<feature type="compositionally biased region" description="Polar residues" evidence="2">
    <location>
        <begin position="1993"/>
        <end position="2013"/>
    </location>
</feature>
<feature type="compositionally biased region" description="Low complexity" evidence="2">
    <location>
        <begin position="845"/>
        <end position="855"/>
    </location>
</feature>
<feature type="region of interest" description="Disordered" evidence="2">
    <location>
        <begin position="1311"/>
        <end position="1414"/>
    </location>
</feature>
<feature type="region of interest" description="Disordered" evidence="2">
    <location>
        <begin position="4350"/>
        <end position="4512"/>
    </location>
</feature>
<feature type="compositionally biased region" description="Basic and acidic residues" evidence="2">
    <location>
        <begin position="3236"/>
        <end position="3246"/>
    </location>
</feature>
<feature type="compositionally biased region" description="Basic residues" evidence="2">
    <location>
        <begin position="2730"/>
        <end position="2742"/>
    </location>
</feature>
<feature type="region of interest" description="Disordered" evidence="2">
    <location>
        <begin position="1447"/>
        <end position="1569"/>
    </location>
</feature>
<feature type="region of interest" description="Disordered" evidence="2">
    <location>
        <begin position="2671"/>
        <end position="2931"/>
    </location>
</feature>
<feature type="compositionally biased region" description="Polar residues" evidence="2">
    <location>
        <begin position="5020"/>
        <end position="5040"/>
    </location>
</feature>
<feature type="compositionally biased region" description="Basic and acidic residues" evidence="2">
    <location>
        <begin position="1341"/>
        <end position="1393"/>
    </location>
</feature>
<feature type="compositionally biased region" description="Basic and acidic residues" evidence="2">
    <location>
        <begin position="1783"/>
        <end position="1819"/>
    </location>
</feature>
<dbReference type="EMBL" id="PQXK01000303">
    <property type="protein sequence ID" value="TGO32601.1"/>
    <property type="molecule type" value="Genomic_DNA"/>
</dbReference>
<feature type="compositionally biased region" description="Basic and acidic residues" evidence="2">
    <location>
        <begin position="6225"/>
        <end position="6235"/>
    </location>
</feature>
<feature type="region of interest" description="Disordered" evidence="2">
    <location>
        <begin position="5518"/>
        <end position="5537"/>
    </location>
</feature>
<gene>
    <name evidence="3" type="ORF">BHYA_0303g00020</name>
</gene>
<feature type="compositionally biased region" description="Polar residues" evidence="2">
    <location>
        <begin position="2517"/>
        <end position="2527"/>
    </location>
</feature>
<dbReference type="InterPro" id="IPR053268">
    <property type="entry name" value="Woronin_anchor"/>
</dbReference>
<feature type="compositionally biased region" description="Polar residues" evidence="2">
    <location>
        <begin position="1644"/>
        <end position="1658"/>
    </location>
</feature>
<evidence type="ECO:0000313" key="3">
    <source>
        <dbReference type="EMBL" id="TGO32601.1"/>
    </source>
</evidence>
<feature type="compositionally biased region" description="Low complexity" evidence="2">
    <location>
        <begin position="1951"/>
        <end position="1962"/>
    </location>
</feature>
<feature type="compositionally biased region" description="Basic residues" evidence="2">
    <location>
        <begin position="4037"/>
        <end position="4050"/>
    </location>
</feature>
<feature type="compositionally biased region" description="Basic and acidic residues" evidence="2">
    <location>
        <begin position="6911"/>
        <end position="6920"/>
    </location>
</feature>
<feature type="compositionally biased region" description="Polar residues" evidence="2">
    <location>
        <begin position="2763"/>
        <end position="2776"/>
    </location>
</feature>
<feature type="compositionally biased region" description="Basic and acidic residues" evidence="2">
    <location>
        <begin position="1176"/>
        <end position="1194"/>
    </location>
</feature>
<feature type="compositionally biased region" description="Basic and acidic residues" evidence="2">
    <location>
        <begin position="1908"/>
        <end position="1924"/>
    </location>
</feature>
<feature type="compositionally biased region" description="Basic and acidic residues" evidence="2">
    <location>
        <begin position="4367"/>
        <end position="4378"/>
    </location>
</feature>
<feature type="compositionally biased region" description="Basic and acidic residues" evidence="2">
    <location>
        <begin position="1659"/>
        <end position="1674"/>
    </location>
</feature>
<feature type="region of interest" description="Disordered" evidence="2">
    <location>
        <begin position="5689"/>
        <end position="5764"/>
    </location>
</feature>
<feature type="compositionally biased region" description="Basic and acidic residues" evidence="2">
    <location>
        <begin position="3080"/>
        <end position="3114"/>
    </location>
</feature>
<feature type="region of interest" description="Disordered" evidence="2">
    <location>
        <begin position="5466"/>
        <end position="5489"/>
    </location>
</feature>
<feature type="compositionally biased region" description="Basic residues" evidence="2">
    <location>
        <begin position="2872"/>
        <end position="2881"/>
    </location>
</feature>
<feature type="compositionally biased region" description="Basic and acidic residues" evidence="2">
    <location>
        <begin position="1841"/>
        <end position="1851"/>
    </location>
</feature>
<feature type="compositionally biased region" description="Acidic residues" evidence="2">
    <location>
        <begin position="3552"/>
        <end position="3563"/>
    </location>
</feature>
<feature type="region of interest" description="Disordered" evidence="2">
    <location>
        <begin position="5370"/>
        <end position="5435"/>
    </location>
</feature>
<feature type="region of interest" description="Disordered" evidence="2">
    <location>
        <begin position="2963"/>
        <end position="3148"/>
    </location>
</feature>
<feature type="compositionally biased region" description="Basic and acidic residues" evidence="2">
    <location>
        <begin position="5732"/>
        <end position="5764"/>
    </location>
</feature>
<feature type="region of interest" description="Disordered" evidence="2">
    <location>
        <begin position="4135"/>
        <end position="4155"/>
    </location>
</feature>
<feature type="compositionally biased region" description="Basic and acidic residues" evidence="2">
    <location>
        <begin position="6155"/>
        <end position="6177"/>
    </location>
</feature>
<feature type="compositionally biased region" description="Polar residues" evidence="2">
    <location>
        <begin position="1155"/>
        <end position="1175"/>
    </location>
</feature>
<feature type="compositionally biased region" description="Basic and acidic residues" evidence="2">
    <location>
        <begin position="5307"/>
        <end position="5319"/>
    </location>
</feature>
<feature type="compositionally biased region" description="Basic and acidic residues" evidence="2">
    <location>
        <begin position="693"/>
        <end position="707"/>
    </location>
</feature>
<feature type="compositionally biased region" description="Polar residues" evidence="2">
    <location>
        <begin position="187"/>
        <end position="202"/>
    </location>
</feature>
<feature type="compositionally biased region" description="Basic and acidic residues" evidence="2">
    <location>
        <begin position="1501"/>
        <end position="1510"/>
    </location>
</feature>
<proteinExistence type="predicted"/>
<feature type="compositionally biased region" description="Basic residues" evidence="2">
    <location>
        <begin position="478"/>
        <end position="489"/>
    </location>
</feature>
<evidence type="ECO:0008006" key="5">
    <source>
        <dbReference type="Google" id="ProtNLM"/>
    </source>
</evidence>
<feature type="compositionally biased region" description="Basic and acidic residues" evidence="2">
    <location>
        <begin position="5244"/>
        <end position="5260"/>
    </location>
</feature>
<feature type="compositionally biased region" description="Basic and acidic residues" evidence="2">
    <location>
        <begin position="3265"/>
        <end position="3285"/>
    </location>
</feature>
<feature type="compositionally biased region" description="Gly residues" evidence="2">
    <location>
        <begin position="116"/>
        <end position="125"/>
    </location>
</feature>
<feature type="compositionally biased region" description="Basic and acidic residues" evidence="2">
    <location>
        <begin position="3355"/>
        <end position="3373"/>
    </location>
</feature>
<evidence type="ECO:0000313" key="4">
    <source>
        <dbReference type="Proteomes" id="UP000297814"/>
    </source>
</evidence>
<feature type="compositionally biased region" description="Basic and acidic residues" evidence="2">
    <location>
        <begin position="1966"/>
        <end position="1984"/>
    </location>
</feature>
<feature type="compositionally biased region" description="Basic and acidic residues" evidence="2">
    <location>
        <begin position="2403"/>
        <end position="2415"/>
    </location>
</feature>
<feature type="compositionally biased region" description="Polar residues" evidence="2">
    <location>
        <begin position="3137"/>
        <end position="3146"/>
    </location>
</feature>
<feature type="compositionally biased region" description="Polar residues" evidence="2">
    <location>
        <begin position="4663"/>
        <end position="4680"/>
    </location>
</feature>
<feature type="compositionally biased region" description="Basic and acidic residues" evidence="2">
    <location>
        <begin position="1520"/>
        <end position="1547"/>
    </location>
</feature>
<feature type="compositionally biased region" description="Polar residues" evidence="2">
    <location>
        <begin position="4135"/>
        <end position="4146"/>
    </location>
</feature>
<feature type="compositionally biased region" description="Basic and acidic residues" evidence="2">
    <location>
        <begin position="4818"/>
        <end position="4857"/>
    </location>
</feature>
<feature type="compositionally biased region" description="Basic and acidic residues" evidence="2">
    <location>
        <begin position="1933"/>
        <end position="1950"/>
    </location>
</feature>
<feature type="compositionally biased region" description="Basic and acidic residues" evidence="2">
    <location>
        <begin position="354"/>
        <end position="363"/>
    </location>
</feature>
<feature type="region of interest" description="Disordered" evidence="2">
    <location>
        <begin position="222"/>
        <end position="264"/>
    </location>
</feature>
<evidence type="ECO:0000256" key="1">
    <source>
        <dbReference type="SAM" id="Coils"/>
    </source>
</evidence>
<feature type="compositionally biased region" description="Basic and acidic residues" evidence="2">
    <location>
        <begin position="5285"/>
        <end position="5298"/>
    </location>
</feature>
<feature type="region of interest" description="Disordered" evidence="2">
    <location>
        <begin position="6074"/>
        <end position="6093"/>
    </location>
</feature>
<feature type="compositionally biased region" description="Polar residues" evidence="2">
    <location>
        <begin position="3251"/>
        <end position="3264"/>
    </location>
</feature>
<feature type="compositionally biased region" description="Low complexity" evidence="2">
    <location>
        <begin position="1195"/>
        <end position="1222"/>
    </location>
</feature>
<feature type="compositionally biased region" description="Basic and acidic residues" evidence="2">
    <location>
        <begin position="1272"/>
        <end position="1285"/>
    </location>
</feature>
<feature type="compositionally biased region" description="Low complexity" evidence="2">
    <location>
        <begin position="64"/>
        <end position="77"/>
    </location>
</feature>
<evidence type="ECO:0000256" key="2">
    <source>
        <dbReference type="SAM" id="MobiDB-lite"/>
    </source>
</evidence>
<feature type="region of interest" description="Disordered" evidence="2">
    <location>
        <begin position="6155"/>
        <end position="6203"/>
    </location>
</feature>
<feature type="region of interest" description="Disordered" evidence="2">
    <location>
        <begin position="4218"/>
        <end position="4328"/>
    </location>
</feature>
<feature type="compositionally biased region" description="Basic and acidic residues" evidence="2">
    <location>
        <begin position="4087"/>
        <end position="4111"/>
    </location>
</feature>
<feature type="compositionally biased region" description="Basic and acidic residues" evidence="2">
    <location>
        <begin position="338"/>
        <end position="347"/>
    </location>
</feature>
<feature type="compositionally biased region" description="Basic residues" evidence="2">
    <location>
        <begin position="293"/>
        <end position="309"/>
    </location>
</feature>
<feature type="region of interest" description="Disordered" evidence="2">
    <location>
        <begin position="2283"/>
        <end position="2319"/>
    </location>
</feature>
<feature type="region of interest" description="Disordered" evidence="2">
    <location>
        <begin position="6318"/>
        <end position="6387"/>
    </location>
</feature>
<feature type="compositionally biased region" description="Basic and acidic residues" evidence="2">
    <location>
        <begin position="5827"/>
        <end position="5846"/>
    </location>
</feature>
<feature type="compositionally biased region" description="Polar residues" evidence="2">
    <location>
        <begin position="364"/>
        <end position="375"/>
    </location>
</feature>
<feature type="region of interest" description="Disordered" evidence="2">
    <location>
        <begin position="1420"/>
        <end position="1439"/>
    </location>
</feature>
<feature type="compositionally biased region" description="Basic and acidic residues" evidence="2">
    <location>
        <begin position="1317"/>
        <end position="1335"/>
    </location>
</feature>
<keyword evidence="1" id="KW-0175">Coiled coil</keyword>
<feature type="compositionally biased region" description="Low complexity" evidence="2">
    <location>
        <begin position="5814"/>
        <end position="5826"/>
    </location>
</feature>
<feature type="region of interest" description="Disordered" evidence="2">
    <location>
        <begin position="5788"/>
        <end position="6069"/>
    </location>
</feature>
<feature type="compositionally biased region" description="Basic and acidic residues" evidence="2">
    <location>
        <begin position="648"/>
        <end position="681"/>
    </location>
</feature>
<feature type="compositionally biased region" description="Polar residues" evidence="2">
    <location>
        <begin position="708"/>
        <end position="717"/>
    </location>
</feature>
<feature type="compositionally biased region" description="Basic and acidic residues" evidence="2">
    <location>
        <begin position="1447"/>
        <end position="1457"/>
    </location>
</feature>
<feature type="compositionally biased region" description="Basic and acidic residues" evidence="2">
    <location>
        <begin position="2149"/>
        <end position="2163"/>
    </location>
</feature>
<feature type="compositionally biased region" description="Basic and acidic residues" evidence="2">
    <location>
        <begin position="718"/>
        <end position="789"/>
    </location>
</feature>
<keyword evidence="4" id="KW-1185">Reference proteome</keyword>
<feature type="compositionally biased region" description="Basic and acidic residues" evidence="2">
    <location>
        <begin position="1399"/>
        <end position="1414"/>
    </location>
</feature>
<feature type="compositionally biased region" description="Low complexity" evidence="2">
    <location>
        <begin position="4593"/>
        <end position="4605"/>
    </location>
</feature>
<feature type="compositionally biased region" description="Basic and acidic residues" evidence="2">
    <location>
        <begin position="5329"/>
        <end position="5338"/>
    </location>
</feature>
<feature type="region of interest" description="Disordered" evidence="2">
    <location>
        <begin position="400"/>
        <end position="503"/>
    </location>
</feature>
<feature type="compositionally biased region" description="Basic and acidic residues" evidence="2">
    <location>
        <begin position="3605"/>
        <end position="3614"/>
    </location>
</feature>
<feature type="coiled-coil region" evidence="1">
    <location>
        <begin position="6453"/>
        <end position="6614"/>
    </location>
</feature>
<feature type="region of interest" description="Disordered" evidence="2">
    <location>
        <begin position="5621"/>
        <end position="5666"/>
    </location>
</feature>
<feature type="region of interest" description="Disordered" evidence="2">
    <location>
        <begin position="542"/>
        <end position="603"/>
    </location>
</feature>
<feature type="compositionally biased region" description="Polar residues" evidence="2">
    <location>
        <begin position="6320"/>
        <end position="6342"/>
    </location>
</feature>
<feature type="compositionally biased region" description="Acidic residues" evidence="2">
    <location>
        <begin position="5695"/>
        <end position="5704"/>
    </location>
</feature>
<feature type="region of interest" description="Disordered" evidence="2">
    <location>
        <begin position="3163"/>
        <end position="3410"/>
    </location>
</feature>
<feature type="compositionally biased region" description="Polar residues" evidence="2">
    <location>
        <begin position="2416"/>
        <end position="2429"/>
    </location>
</feature>
<feature type="region of interest" description="Disordered" evidence="2">
    <location>
        <begin position="4797"/>
        <end position="5067"/>
    </location>
</feature>
<feature type="region of interest" description="Disordered" evidence="2">
    <location>
        <begin position="3842"/>
        <end position="3867"/>
    </location>
</feature>
<feature type="compositionally biased region" description="Basic and acidic residues" evidence="2">
    <location>
        <begin position="812"/>
        <end position="823"/>
    </location>
</feature>
<feature type="compositionally biased region" description="Basic and acidic residues" evidence="2">
    <location>
        <begin position="2283"/>
        <end position="2293"/>
    </location>
</feature>
<feature type="compositionally biased region" description="Basic and acidic residues" evidence="2">
    <location>
        <begin position="4901"/>
        <end position="4910"/>
    </location>
</feature>
<feature type="compositionally biased region" description="Basic and acidic residues" evidence="2">
    <location>
        <begin position="2014"/>
        <end position="2045"/>
    </location>
</feature>
<feature type="region of interest" description="Disordered" evidence="2">
    <location>
        <begin position="2375"/>
        <end position="2658"/>
    </location>
</feature>
<feature type="compositionally biased region" description="Basic and acidic residues" evidence="2">
    <location>
        <begin position="1704"/>
        <end position="1733"/>
    </location>
</feature>
<sequence length="6935" mass="768906">MAEKRDRYGTGGDPSIAQRGNGNGGRGYNGRAPPTLGFDGEGSSVSGRGQNDRRYGSMPPNTPMTPYTPYTPYTPVTAGYDGGESFISAQTPRHDHYYGGESAIGGRPAVTPGAAGYRGGEGSYNGGTSQTGRFNGGESYAEGRAPRPGRYDIAESTMSVDTPRTGRFDPGMESSIAHPDTPRTAHYDTTATTMSMDPSRTGTYDKENTITVAEYYDPERAREHERQMMERERSEREQGMRQPSGMEYGPRPTEYLSTSGSSTSSYLDISRHFPTKGFSFRSFFSTPSEKSDSKKKKEKKKKKSKKLTKHNTSSSSSLNEDLAFGTGFLRYRRKRSVRARDGRDRQWETIGYKSSKENLKDTRSSTNDRPTSSKRPTTDAEILALGAGIAGLAKLALDHSNKDAKNGKSGRGGPETVNSSRRDERGLPPSKAIPYETDPNDEGWESASDDESDSSVDTGLAFGGGSHVGKKSQAGLFGRKKTYGPKSRKSNVVDPRLLGPENSLNGYLSDRAVGLEDVQWESGSDFGQHTYIPYSHPDRQVDTLTQSVGSGSQTPLQEVFPVPTNDPSRFDVARASSSEYNASRPAPVPIQQPQPITPVSHSVYHESNYVRSESGGILKSSSGRSKSLAGAALAGVAGAAVGAAIASSRRDENENYRDDDRRDNRSYSESAVNRKERRYEEDQYSIADSSASKPRDEGRKERRRDYDQSSIADSNLTWDEKREKRREERRKDDSRSSTSNSDRDKNRERSRDDPDAAAEERERRRRERREERRAPDRIEDNYEERRAHVLSEISAMARTPTDPFQYQVADTPPREESSGRQAKDQPAPTVVTVAREPDFNRKQNSSIKESSSISRSESRTEISIKIEKEQRYKEHARTLHDAEMIYEETEHSTAPIEAAAIAAAAAALARESRRESRSSKRRGERRNDSEDLSKDGDSAEAPGQSHDEVMAEADRAYREILMARKVAAEVRRSRTPSPERSVMNKYEEESEEEPPRIVTPPGMHERKKGPYDAPNADFKLDYIMTPRDLKVYSIPSRRYKVDEADLKGPFMTKDADAKLPRPMLNLIRPTPTSTPSPEKQFATMAKNENVKKESSNRSDDRPVERRRSEPEPEPERHSKTKDRDGEREQPSIRSQDEPAQPQTRDQVENREQSPLYRSQDNPSDTTQIREQTPSYRSKEEPHDQDRPKRDRRDIPPIIIGPRGDLIRSSDVSVPSPTQSTVSKAVTWGPNETKHFEVESPTEPKDEYTSDSSPETPEKPRFSAPRFSAPRFSEPRFSEPKSESPTEPKSPSSWAAMAAGIIGAGVGAAIAGSSESLKQTERPESPKKPERAEVSELARILKARESERPESPKRAEISELARILKEREKERPESPQKLERPESPKKPERAEVSELARILKAREGERPESPKRAEISELARILKERESGRPESPKRAEVSELARILKAREQERNERPYEYRGVVVEPESPYGEPRRDSPPRDMGRDSLYRGVIVEPESPYGESFRDVDKDTLYRGVTVEPESPYREMRSQSPPRDNRRESLSQRTRRDSPPSVGPKPVSPQTSHMPGAFDDDLDFTATVAAGLQDSGFDPNLVVDDLAFRKRDSPPGSNEYKTPWAESIDDLSSIPGGSSSNRGFVMGEVPETPKDWSSVSPTNEESPNLNRKEQKRLEKERRRSGGDLSSPITDVIVEEPEDYFDTSRHSKKEQRRRDKEEARTQSLLREESSFVDILPEREIVEEPESYVETVDTPKKSKKSSRSSTYEDVDLDSSASKPKRKSSKRSSTYDGKVESPLRESRRTFSMDDIKNGDESKIPRKSKRDSVRFDSPPPEVDSESGRSLRRKSKDKLGSKSESHGSPDPSQISLPASDNFEDMELSRDPDRPSRRDGDDPLWASSRSILSAGSSSKVDEEDSPQKNRKDRSSTKENNDATRPVASEPTRDDNEDSKKKTKEATPKKSGGLFGFFSGAKTEAAKEELTKGSRDDPDDIKKKKKKRSSTSDGITEGQSFSDSQLVSSETNGHKTRGEDSVQDSRNDGERKRSKSSDSKKGSFLDNAGILGAGAGLAAGAAAISAQHQQQHAANNNDSEGSTGDMGKLEREEDILDPEIIERQIRPSIDPQYGDLLPLPPSGSVSPNCEPIDDLPKLPESRPTTPESEKRTVSTPREKTPRNRKSLQETLVKSPSQSAVPLKFVMGNRSNPASPFITRSTGNTPFPTFHPSPIAESATIPRSRSRPMSWDNTKEFKPLYLLETNRRGSFVPEEIIDPLPHLPPSRTNSELDVADLPESGFLEKLDLHRPSPDPLSTNLPSDDHTSGESTPTAITFKRDLAPSVEFLQDSFPSLEEKQTLSSDAFYEQSSSESVAKAIGAAGIATAAGLAIASHGARDEQEPRSSQEIQEKSGNDDLEYSSESHDIPSEREETLQTLSGTSSNQTMSIEEEVEQTEEFPLSNFKKNEGKGLTLESDDIHDQAENTPEPIQELSNPVEGDNVESVDNFSTPESKKNQGKNGIAALSQEPEFELQSEIPSQEDTQGPKSDYASSEPHDVTGPDRDLIEQAAISEAQLVEYPTQNSEEEKVHEKADQNVLSFEPELKTKNVDNVEPFKPMDEQPSIEKLIDEPQQQVQESGQMEGALPSVEIDQVEELSVPKSKEDRKKDKKKAKADALRLEGLTTEPIIESMIEVPTREPSLEVSSEALREISQPSSPLASPEAQAFNGSVLPEISGDITPAVSEVASPKSKRDKKKSKKSKPIPLDPQPEQAVVQPELNEAEVSQSEDVTRNSPDLPQELVQEPIQAEPTTPVNVVPIEEFSTPKSKKSKKDKRKAKKEQIANVEKDLIDVTQEQEQVPELQEKELPEALTFEETPNLDDTTHAIVSPSSKKNRKKSKKGKTADMEGPMEPTVSGPIPEDVSEKPTPMVGPGGWPITPATPWTAGAQEVSSSNEKDYFPAAETILPIITAGDTVIVAEQLKSNDVSEDKNGSDNLTAGHEDGQFGLANQLQEGLKPQEIVIEDVSKELGEDLTESNGLPAGSQEDESSLPRQLSAEIEDSIQENHPSQEERDQVSAIEIQEEEKPISNETETSGGFEAGYKDDQQVISKDLKEELESGSAKDEKDDENEKHANQDQIEGVPSDIASSDNAIKDLNEPTNVPTPQTEIIKDPAIKAVLEEPEEISQADKKLQIPEDSVPVENVVKEQTPLEETSTIVQEPETIENAHIDQDFPEPATAEKTPVDSIISAPEPEVETQSKEFKEQGNRDSLLASNPSNDMMTPGTSEEKTPVDASPEHLEPEHLQGPDEASIAIDLKPESATLDKSQDNVIEPTPIEEVSVSENVDQANIEDYETQGEEPAGVKQEIPDTPLKPSTVDREIEFSAPPKKSEKDKNKRSKQAQDSIEDNTVAKDIKPIGESSNIKMSIEQPNTMPVEQTVTMPAKEQTPNDAPMTAGLSGLMGPLTGRKKGVLEMVQALGWGKKKDKAAIAAAEQGLPPRPSTARAASESFMSTPRVVSESAIPKVIETEPVKAPSPTTGLEEWALADETPKTNSKKSKKIVSEDLESVPSTIIEEEPLPTESTEETAQKIMEPSVTKSAEDVQDDQSSKRQKGKKRLSLQSFLSEEASKAFRARESANQGPETLSLMAEPAFIEQSHELTSEPIIDTPVEEMRNNESMIEVPTMKLKEDEKKRRSSQSSASEAMPKDEADVSRDAAVEKELKLQAPEINEPSVESSSEPSELQREPTLEGSQAPELSNEDAPEPVVETPREPEELDPEAVQEDPFTSSPQSEHIHVSIFENLSIPSESPRAIDQESIFVPEPLQEDTPQQAILERSNESSDVPRKIIQDDDHVPQASFDLVTEPSAIGNEASPPNESTLEKATKNVDISEPSLVGESFLPNESIQDDIMASVEYVEPDTSLEESELSVESLSEELDNAIEVHKPDSVDEPTLPSHIVFEEDPREVEAAEPSLKNDQSILPQELLLKETNKDADGSLTKQVIPRDESGTLETFEPSHTDEQTLLSTEPAAKVGTVQAPSEIDPAEETEVQDESTLPSTKKSKKSKKNKKSKNKSQSEPEMPIEVTKEPEQTLLVEEQILENPFDTTESSNREVLEQPLERSVEPIEPESRDVLEPASVPLPEDDINEAIEIDEPTNFESLQPSLNFSPSIPIPEGTIINPEIEEPKSLEDLDYSEHAALIPLPEDTVMNPTEDIEHQDREFAEALQPVSDVVEKTIEIPSDIEIPASKEELEFPEPISPMLEMSSQEPSPVSPKRSRKDKKKRKSAIPMPLAEESLSSDPILKSETKAVEPTTEEARLVVSDPPIDRSSEEVMFSKPQEAEFSSELINPETEQKGIEPMEAVTTPSISDHIQHISQGKHVGPPAEVPTEESKKEREEQKSEVPILNSGDLNSQAPLGPLPIQADVDVSNHETVPTSTEPIPESVQTANEDISIPTLTDVEVRQDDTPKSVLDVSLDQQDLESGSKDITDLPEANSSDAPVEELKEDETKLKSLDTSPSFELPMDSTTEMTELSQPINQASEEEIHGIEPVETVREIVQPPTELQEHALEQEQTEEDPKVFMEPVIESIASEPSTNISHGPTVKSENVKEDDLTPQESIVQQESSSEPKSIEEPSLVPHQIIEPETVNEETFLPQNAMINSIVDDEEAPQSQELEPETRNGESFLPQESTVESPISKEPTFQQELETVPEISNLKSRLVQNSVVEPIQGEEQTVVEKPVIELNIPEPAQIALPESPIEQTSFEQELSFPRESLTESEIIREAPIVQDRATDPQSSDIKLVIPQESPLQENAVDPAQISLPESPIEREVSELEIPSQQELDSENHIVEEPSLSREHHVEPKSSHFELVNHSESPLEQKTVEPEQIALPESPIEQESFEPEVFFRQDSVVESQDRPLPSDSSEFLSEEKAGEKELSFSQDAVNQDINEQATIPQEQDIDFRSIVSQELPIEQSIRQPSEANIEEPVSESIPMDDMSTPQESSIEPTILESDMSISDIVPEESTRGLEPVFPNESGKDKGEGEQNLDFSETSGDPSNVTFPSQVPENQALEIDSESAPFDSNIKPVPSSPDIVSESFEPIANVKQIKPDLAKPTSNTEPIANEQVINSALETTSFNSILEDSVHDQRPTESLPAETGSIQRNEWAWPIEESKEAQEKGDDVLQPMSEQFNVALQAPEITSTPLEITDIPSMGDDVKELANGDVTETDEDSFLDAVESFSIEDTPMNSTPRASREPVQAVEPEFEELTQEPAEKSVPEVIKPLHEEEFTPAPMPETVQQNDDAFPSSEDITLEEHKSIPADELSKNDLPQEMLNEEHPKEEHRPADDDVTGVLTKNSKDINDREFGFSSPVQFIPKHTQIGVPDVVEPVPTEIKLDDFKAIPTGDMPKEVQQQTEDEWGTVSTKKSRKDKERLKSTLSTPLEPEVPNVATELPEDIPPNSGKLEELLPTIEDVPDTHTSFQIPQVDKIISEHDSFDMSHDKNDKRSKGISGRELDPESKIPAWANAVAVSDIQDVKPGERLLTSPIPIRNTVPTTNSITEPDILSPLSSSSFKPLVDESSNLSTALVQVPSKKDKRKRQATINLETPKDDQRTFWAGEVPEAEVIRAVPVIEDIGRDEFYSHIASTVKESETNEFSRPPAKKGKKNTRRGSTDIRDFQSTMGEDLSKIEPMKERKEMPSVVAATAAIVGAAILASKSKESEVEAVEEEESPMTENLSGEEEHGLSMVKIAPSDDVSDDSVPREDKDSKVFEEMKEESGETKNGEYDSDGFRERGMILQESGRIGNIEDPMIETSDKAAAVEPQEIRTPRSLSPVLDIARFTQEPEQMEPTQQKEFAETSESDKVERSILHEPAETNTIQEPMEQISTEHAGDENAILPEPEHMEAVQKPTTQVPADSTIVERQIIQESEQIGASQEPMVQIPTKPLIMEHRESATPTPPRHFDPNDDETQEMALAAQSYASSSSSSPRRSPPAPEPRGDLPEEYLSRPSRRDMEKKRRKKSIEVDDNLDLLPAPIQEALRNTIVEPRARETSPSPISSPIAERAKRARSRSRPPSRPGTPGLTMLREESEDENALNVENRDSAFIGDSPIPPQGNFADKHEDIRDSGIHLRDNSPSMRVRAPVSSTDAAIDSMAWPSVDEDAGTVNLEQPQRPKVVEDLTRHGHGIDDLPSQRHKEEGHTDLHRTQAIHRAHSPHEEKHKLTRKTSLSRGELAEANHVDFVRSQRLKAFQTKSKEKLSEPLRAEAINKPVTPEKEHRRHRVHRSDFPDLQYRKPKENRYGDLEPVKTPKTSRTEQRSVSESSPSLIGSAALAAAGSGFAAARKLSQESRPLSAQSHKSQRSASNISVTRLRTPVPLDAPQAPQLPDSAKTNRSFTPPLRRSARKISGDPRSLRQQSNIDLAKEIDPASINTATSTISTNTANPTANEGRARAQDMADIYDGYGEGHMGSPRSPTRPHSMRRRQSMQVLELESKLDQLTAENRALAESKAHAEHMLRSSQGAPAALVERDAQIDLLKRTLSSMQDEVKRLTEVNAGLSSAAITLGQQHNARYGTLESQHAQTSRELQQAREAHHNLQSEVQGVIHNAIQERDQEIASLRSQLDVAKEQIRAMQREILAAKAGDAQFLIIRDEDYFDNACQQLCQHVQQWVLRFSKFSDMRACRLTSEINNDKTIDRLDNAILDGSDVDSYLADRVRRRDVFMSMTMTMVWEFIFTRYLFGMDREQRQKLKSLEKVLSEVGPPSAVHQWRATTLTLLSKRESFARQKEQDTLAVVHAVLETLTEILPPPSHLEGQIEEQLKRVIKAAVDLSIEMRTQRAEYMMLPPLQPEYDANGDLASKVSFNAALMNERSGDTISNEELEAQRAVVRVVLFPLVVKKGDDLGQGDEEIVVCPAQVLVAKPRMGKGPVGRVYSPASGADMDRRSDRSRTPASLQSSMPDTNVI</sequence>
<accession>A0A4Z1GE25</accession>
<feature type="region of interest" description="Disordered" evidence="2">
    <location>
        <begin position="968"/>
        <end position="1017"/>
    </location>
</feature>
<feature type="compositionally biased region" description="Polar residues" evidence="2">
    <location>
        <begin position="5847"/>
        <end position="5860"/>
    </location>
</feature>
<dbReference type="Proteomes" id="UP000297814">
    <property type="component" value="Unassembled WGS sequence"/>
</dbReference>
<feature type="region of interest" description="Disordered" evidence="2">
    <location>
        <begin position="3964"/>
        <end position="4119"/>
    </location>
</feature>
<dbReference type="PANTHER" id="PTHR40641:SF2">
    <property type="entry name" value="INVOLUCRIN REPEAT PROTEIN"/>
    <property type="match status" value="1"/>
</dbReference>
<feature type="compositionally biased region" description="Low complexity" evidence="2">
    <location>
        <begin position="1286"/>
        <end position="1295"/>
    </location>
</feature>
<feature type="compositionally biased region" description="Basic and acidic residues" evidence="2">
    <location>
        <begin position="1471"/>
        <end position="1486"/>
    </location>
</feature>
<feature type="compositionally biased region" description="Basic and acidic residues" evidence="2">
    <location>
        <begin position="1870"/>
        <end position="1884"/>
    </location>
</feature>
<feature type="compositionally biased region" description="Polar residues" evidence="2">
    <location>
        <begin position="6921"/>
        <end position="6935"/>
    </location>
</feature>
<feature type="compositionally biased region" description="Basic residues" evidence="2">
    <location>
        <begin position="2806"/>
        <end position="2818"/>
    </location>
</feature>
<feature type="compositionally biased region" description="Basic and acidic residues" evidence="2">
    <location>
        <begin position="222"/>
        <end position="239"/>
    </location>
</feature>
<feature type="region of interest" description="Disordered" evidence="2">
    <location>
        <begin position="643"/>
        <end position="875"/>
    </location>
</feature>
<feature type="region of interest" description="Disordered" evidence="2">
    <location>
        <begin position="332"/>
        <end position="380"/>
    </location>
</feature>
<feature type="region of interest" description="Disordered" evidence="2">
    <location>
        <begin position="5114"/>
        <end position="5137"/>
    </location>
</feature>